<dbReference type="Proteomes" id="UP000600449">
    <property type="component" value="Unassembled WGS sequence"/>
</dbReference>
<feature type="transmembrane region" description="Helical" evidence="1">
    <location>
        <begin position="78"/>
        <end position="98"/>
    </location>
</feature>
<evidence type="ECO:0000313" key="2">
    <source>
        <dbReference type="EMBL" id="GGK18202.1"/>
    </source>
</evidence>
<comment type="caution">
    <text evidence="2">The sequence shown here is derived from an EMBL/GenBank/DDBJ whole genome shotgun (WGS) entry which is preliminary data.</text>
</comment>
<keyword evidence="1" id="KW-0472">Membrane</keyword>
<keyword evidence="3" id="KW-1185">Reference proteome</keyword>
<dbReference type="InterPro" id="IPR018729">
    <property type="entry name" value="DUF2269_transmembrane"/>
</dbReference>
<proteinExistence type="predicted"/>
<feature type="transmembrane region" description="Helical" evidence="1">
    <location>
        <begin position="130"/>
        <end position="149"/>
    </location>
</feature>
<evidence type="ECO:0008006" key="4">
    <source>
        <dbReference type="Google" id="ProtNLM"/>
    </source>
</evidence>
<sequence>MRKLVKILHSVAAAGLIGGLACYMVLLVAVPVEDAAAYAGLRAAISALSSWVLLPSLAVGLVSGLLSMIVHRPFQEMGWVWIKAGLGILMFKGTLTIVSAKADAAAAIAQRIAAGAAGPEALDELLVLEWGTLAVVMAIAVANVVLGIWRPRLVRIPERPRETSRAPS</sequence>
<dbReference type="RefSeq" id="WP_188908390.1">
    <property type="nucleotide sequence ID" value="NZ_BMMF01000001.1"/>
</dbReference>
<dbReference type="PROSITE" id="PS51257">
    <property type="entry name" value="PROKAR_LIPOPROTEIN"/>
    <property type="match status" value="1"/>
</dbReference>
<reference evidence="2 3" key="1">
    <citation type="journal article" date="2014" name="Int. J. Syst. Evol. Microbiol.">
        <title>Complete genome sequence of Corynebacterium casei LMG S-19264T (=DSM 44701T), isolated from a smear-ripened cheese.</title>
        <authorList>
            <consortium name="US DOE Joint Genome Institute (JGI-PGF)"/>
            <person name="Walter F."/>
            <person name="Albersmeier A."/>
            <person name="Kalinowski J."/>
            <person name="Ruckert C."/>
        </authorList>
    </citation>
    <scope>NUCLEOTIDE SEQUENCE [LARGE SCALE GENOMIC DNA]</scope>
    <source>
        <strain evidence="2 3">CGMCC 1.9161</strain>
    </source>
</reference>
<dbReference type="Pfam" id="PF10027">
    <property type="entry name" value="DUF2269"/>
    <property type="match status" value="1"/>
</dbReference>
<dbReference type="EMBL" id="BMMF01000001">
    <property type="protein sequence ID" value="GGK18202.1"/>
    <property type="molecule type" value="Genomic_DNA"/>
</dbReference>
<dbReference type="AlphaFoldDB" id="A0A917Q3M0"/>
<evidence type="ECO:0000256" key="1">
    <source>
        <dbReference type="SAM" id="Phobius"/>
    </source>
</evidence>
<gene>
    <name evidence="2" type="ORF">GCM10011322_01150</name>
</gene>
<protein>
    <recommendedName>
        <fullName evidence="4">DUF2269 family protein</fullName>
    </recommendedName>
</protein>
<keyword evidence="1" id="KW-1133">Transmembrane helix</keyword>
<organism evidence="2 3">
    <name type="scientific">Salinarimonas ramus</name>
    <dbReference type="NCBI Taxonomy" id="690164"/>
    <lineage>
        <taxon>Bacteria</taxon>
        <taxon>Pseudomonadati</taxon>
        <taxon>Pseudomonadota</taxon>
        <taxon>Alphaproteobacteria</taxon>
        <taxon>Hyphomicrobiales</taxon>
        <taxon>Salinarimonadaceae</taxon>
        <taxon>Salinarimonas</taxon>
    </lineage>
</organism>
<name>A0A917Q3M0_9HYPH</name>
<evidence type="ECO:0000313" key="3">
    <source>
        <dbReference type="Proteomes" id="UP000600449"/>
    </source>
</evidence>
<feature type="transmembrane region" description="Helical" evidence="1">
    <location>
        <begin position="44"/>
        <end position="66"/>
    </location>
</feature>
<accession>A0A917Q3M0</accession>
<feature type="transmembrane region" description="Helical" evidence="1">
    <location>
        <begin position="7"/>
        <end position="32"/>
    </location>
</feature>
<keyword evidence="1" id="KW-0812">Transmembrane</keyword>